<feature type="domain" description="Hedgehog/Intein (Hint)" evidence="1">
    <location>
        <begin position="24"/>
        <end position="159"/>
    </location>
</feature>
<evidence type="ECO:0000313" key="3">
    <source>
        <dbReference type="Proteomes" id="UP000199441"/>
    </source>
</evidence>
<keyword evidence="3" id="KW-1185">Reference proteome</keyword>
<sequence>MSHHQAQFLNAATLNMSRVRSNKPCFALGTHILTPMGDRLIQDLKVGDLVETLDHGAQPIRAMGVKCYEALDDLAPIRFKAGTLNNEHDLCVTAGHRIRFAGWQADLLFGEWEVLVAARDFVNGVDVTRDVGGMVRYGYLGFDAHHIIFAERVPVESAQVDPMMSPKVKGAEKLAFPPLQCHEAQVLLQSYTKAKAPATPTA</sequence>
<dbReference type="InterPro" id="IPR036844">
    <property type="entry name" value="Hint_dom_sf"/>
</dbReference>
<dbReference type="Proteomes" id="UP000199441">
    <property type="component" value="Unassembled WGS sequence"/>
</dbReference>
<name>A0A1H2SEB6_9RHOB</name>
<dbReference type="SUPFAM" id="SSF51294">
    <property type="entry name" value="Hedgehog/intein (Hint) domain"/>
    <property type="match status" value="1"/>
</dbReference>
<accession>A0A1H2SEB6</accession>
<dbReference type="Pfam" id="PF13403">
    <property type="entry name" value="Hint_2"/>
    <property type="match status" value="1"/>
</dbReference>
<evidence type="ECO:0000259" key="1">
    <source>
        <dbReference type="Pfam" id="PF13403"/>
    </source>
</evidence>
<dbReference type="RefSeq" id="WP_170833375.1">
    <property type="nucleotide sequence ID" value="NZ_FNOI01000001.1"/>
</dbReference>
<dbReference type="AlphaFoldDB" id="A0A1H2SEB6"/>
<protein>
    <submittedName>
        <fullName evidence="2">Hint domain-containing protein</fullName>
    </submittedName>
</protein>
<dbReference type="STRING" id="670155.SAMN04488001_0789"/>
<evidence type="ECO:0000313" key="2">
    <source>
        <dbReference type="EMBL" id="SDW30033.1"/>
    </source>
</evidence>
<reference evidence="3" key="1">
    <citation type="submission" date="2016-10" db="EMBL/GenBank/DDBJ databases">
        <authorList>
            <person name="Varghese N."/>
            <person name="Submissions S."/>
        </authorList>
    </citation>
    <scope>NUCLEOTIDE SEQUENCE [LARGE SCALE GENOMIC DNA]</scope>
    <source>
        <strain evidence="3">DSM 26922</strain>
    </source>
</reference>
<proteinExistence type="predicted"/>
<gene>
    <name evidence="2" type="ORF">SAMN04488001_0789</name>
</gene>
<dbReference type="Gene3D" id="2.170.16.10">
    <property type="entry name" value="Hedgehog/Intein (Hint) domain"/>
    <property type="match status" value="1"/>
</dbReference>
<dbReference type="InterPro" id="IPR028992">
    <property type="entry name" value="Hedgehog/Intein_dom"/>
</dbReference>
<organism evidence="2 3">
    <name type="scientific">Litoreibacter albidus</name>
    <dbReference type="NCBI Taxonomy" id="670155"/>
    <lineage>
        <taxon>Bacteria</taxon>
        <taxon>Pseudomonadati</taxon>
        <taxon>Pseudomonadota</taxon>
        <taxon>Alphaproteobacteria</taxon>
        <taxon>Rhodobacterales</taxon>
        <taxon>Roseobacteraceae</taxon>
        <taxon>Litoreibacter</taxon>
    </lineage>
</organism>
<dbReference type="EMBL" id="FNOI01000001">
    <property type="protein sequence ID" value="SDW30033.1"/>
    <property type="molecule type" value="Genomic_DNA"/>
</dbReference>